<dbReference type="PANTHER" id="PTHR33317:SF4">
    <property type="entry name" value="POLYNUCLEOTIDYL TRANSFERASE, RIBONUCLEASE H-LIKE SUPERFAMILY PROTEIN"/>
    <property type="match status" value="1"/>
</dbReference>
<sequence>MPELNEIRTVLGFDFGTRKFGVATGQRITATASPLPPMPSRDGIPDWTIVDKLIAEWQPQALLVGLPLNMDDTESELSRLSRKFGRRLEARYRLPVWMVDERLSSRAARELLGEAGTRHKGKLASVDSTAAVLMTESWLEAPEIGLKP</sequence>
<proteinExistence type="inferred from homology"/>
<dbReference type="InterPro" id="IPR037027">
    <property type="entry name" value="YqgF/RNaseH-like_dom_sf"/>
</dbReference>
<feature type="domain" description="YqgF/RNase H-like" evidence="6">
    <location>
        <begin position="8"/>
        <end position="108"/>
    </location>
</feature>
<evidence type="ECO:0000256" key="4">
    <source>
        <dbReference type="ARBA" id="ARBA00022801"/>
    </source>
</evidence>
<gene>
    <name evidence="7" type="ORF">EV700_2735</name>
</gene>
<keyword evidence="1 5" id="KW-0963">Cytoplasm</keyword>
<dbReference type="GO" id="GO:0016788">
    <property type="term" value="F:hydrolase activity, acting on ester bonds"/>
    <property type="evidence" value="ECO:0007669"/>
    <property type="project" value="UniProtKB-UniRule"/>
</dbReference>
<dbReference type="GO" id="GO:0004518">
    <property type="term" value="F:nuclease activity"/>
    <property type="evidence" value="ECO:0007669"/>
    <property type="project" value="UniProtKB-KW"/>
</dbReference>
<dbReference type="EC" id="3.1.-.-" evidence="5"/>
<dbReference type="GO" id="GO:0000967">
    <property type="term" value="P:rRNA 5'-end processing"/>
    <property type="evidence" value="ECO:0007669"/>
    <property type="project" value="UniProtKB-UniRule"/>
</dbReference>
<dbReference type="HAMAP" id="MF_00651">
    <property type="entry name" value="Nuclease_YqgF"/>
    <property type="match status" value="1"/>
</dbReference>
<evidence type="ECO:0000256" key="5">
    <source>
        <dbReference type="HAMAP-Rule" id="MF_00651"/>
    </source>
</evidence>
<evidence type="ECO:0000256" key="1">
    <source>
        <dbReference type="ARBA" id="ARBA00022490"/>
    </source>
</evidence>
<organism evidence="7 8">
    <name type="scientific">Fluviicoccus keumensis</name>
    <dbReference type="NCBI Taxonomy" id="1435465"/>
    <lineage>
        <taxon>Bacteria</taxon>
        <taxon>Pseudomonadati</taxon>
        <taxon>Pseudomonadota</taxon>
        <taxon>Gammaproteobacteria</taxon>
        <taxon>Moraxellales</taxon>
        <taxon>Moraxellaceae</taxon>
        <taxon>Fluviicoccus</taxon>
    </lineage>
</organism>
<keyword evidence="2 5" id="KW-0690">Ribosome biogenesis</keyword>
<reference evidence="7 8" key="1">
    <citation type="submission" date="2019-02" db="EMBL/GenBank/DDBJ databases">
        <title>Genomic Encyclopedia of Type Strains, Phase IV (KMG-IV): sequencing the most valuable type-strain genomes for metagenomic binning, comparative biology and taxonomic classification.</title>
        <authorList>
            <person name="Goeker M."/>
        </authorList>
    </citation>
    <scope>NUCLEOTIDE SEQUENCE [LARGE SCALE GENOMIC DNA]</scope>
    <source>
        <strain evidence="7 8">DSM 105135</strain>
    </source>
</reference>
<comment type="subcellular location">
    <subcellularLocation>
        <location evidence="5">Cytoplasm</location>
    </subcellularLocation>
</comment>
<dbReference type="SUPFAM" id="SSF53098">
    <property type="entry name" value="Ribonuclease H-like"/>
    <property type="match status" value="1"/>
</dbReference>
<evidence type="ECO:0000313" key="7">
    <source>
        <dbReference type="EMBL" id="RZU38157.1"/>
    </source>
</evidence>
<dbReference type="InterPro" id="IPR012337">
    <property type="entry name" value="RNaseH-like_sf"/>
</dbReference>
<accession>A0A4Q7YKT8</accession>
<dbReference type="SMART" id="SM00732">
    <property type="entry name" value="YqgFc"/>
    <property type="match status" value="1"/>
</dbReference>
<keyword evidence="4 5" id="KW-0378">Hydrolase</keyword>
<dbReference type="OrthoDB" id="9796140at2"/>
<name>A0A4Q7YKT8_9GAMM</name>
<dbReference type="Pfam" id="PF03652">
    <property type="entry name" value="RuvX"/>
    <property type="match status" value="1"/>
</dbReference>
<evidence type="ECO:0000313" key="8">
    <source>
        <dbReference type="Proteomes" id="UP000292423"/>
    </source>
</evidence>
<evidence type="ECO:0000256" key="3">
    <source>
        <dbReference type="ARBA" id="ARBA00022722"/>
    </source>
</evidence>
<dbReference type="NCBIfam" id="TIGR00250">
    <property type="entry name" value="RNAse_H_YqgF"/>
    <property type="match status" value="1"/>
</dbReference>
<dbReference type="CDD" id="cd16964">
    <property type="entry name" value="YqgF"/>
    <property type="match status" value="1"/>
</dbReference>
<comment type="caution">
    <text evidence="7">The sequence shown here is derived from an EMBL/GenBank/DDBJ whole genome shotgun (WGS) entry which is preliminary data.</text>
</comment>
<dbReference type="PANTHER" id="PTHR33317">
    <property type="entry name" value="POLYNUCLEOTIDYL TRANSFERASE, RIBONUCLEASE H-LIKE SUPERFAMILY PROTEIN"/>
    <property type="match status" value="1"/>
</dbReference>
<keyword evidence="3 5" id="KW-0540">Nuclease</keyword>
<dbReference type="InterPro" id="IPR006641">
    <property type="entry name" value="YqgF/RNaseH-like_dom"/>
</dbReference>
<dbReference type="Proteomes" id="UP000292423">
    <property type="component" value="Unassembled WGS sequence"/>
</dbReference>
<evidence type="ECO:0000259" key="6">
    <source>
        <dbReference type="SMART" id="SM00732"/>
    </source>
</evidence>
<dbReference type="RefSeq" id="WP_130414750.1">
    <property type="nucleotide sequence ID" value="NZ_SHKX01000014.1"/>
</dbReference>
<dbReference type="EMBL" id="SHKX01000014">
    <property type="protein sequence ID" value="RZU38157.1"/>
    <property type="molecule type" value="Genomic_DNA"/>
</dbReference>
<dbReference type="InterPro" id="IPR005227">
    <property type="entry name" value="YqgF"/>
</dbReference>
<dbReference type="AlphaFoldDB" id="A0A4Q7YKT8"/>
<dbReference type="GO" id="GO:0005829">
    <property type="term" value="C:cytosol"/>
    <property type="evidence" value="ECO:0007669"/>
    <property type="project" value="TreeGrafter"/>
</dbReference>
<evidence type="ECO:0000256" key="2">
    <source>
        <dbReference type="ARBA" id="ARBA00022517"/>
    </source>
</evidence>
<comment type="function">
    <text evidence="5">Could be a nuclease involved in processing of the 5'-end of pre-16S rRNA.</text>
</comment>
<comment type="similarity">
    <text evidence="5">Belongs to the YqgF HJR family.</text>
</comment>
<keyword evidence="8" id="KW-1185">Reference proteome</keyword>
<dbReference type="Gene3D" id="3.30.420.140">
    <property type="entry name" value="YqgF/RNase H-like domain"/>
    <property type="match status" value="1"/>
</dbReference>
<protein>
    <recommendedName>
        <fullName evidence="5">Putative pre-16S rRNA nuclease</fullName>
        <ecNumber evidence="5">3.1.-.-</ecNumber>
    </recommendedName>
</protein>